<evidence type="ECO:0000256" key="1">
    <source>
        <dbReference type="ARBA" id="ARBA00004370"/>
    </source>
</evidence>
<name>A0A1E7YIW6_9PROT</name>
<keyword evidence="4 8" id="KW-0406">Ion transport</keyword>
<evidence type="ECO:0000313" key="12">
    <source>
        <dbReference type="Proteomes" id="UP000175707"/>
    </source>
</evidence>
<evidence type="ECO:0000256" key="3">
    <source>
        <dbReference type="ARBA" id="ARBA00022781"/>
    </source>
</evidence>
<dbReference type="GeneID" id="92930098"/>
<dbReference type="PATRIC" id="fig|33059.14.peg.2215"/>
<dbReference type="SUPFAM" id="SSF47928">
    <property type="entry name" value="N-terminal domain of the delta subunit of the F1F0-ATP synthase"/>
    <property type="match status" value="1"/>
</dbReference>
<proteinExistence type="inferred from homology"/>
<comment type="function">
    <text evidence="8">F(1)F(0) ATP synthase produces ATP from ADP in the presence of a proton or sodium gradient. F-type ATPases consist of two structural domains, F(1) containing the extramembraneous catalytic core and F(0) containing the membrane proton channel, linked together by a central stalk and a peripheral stalk. During catalysis, ATP synthesis in the catalytic domain of F(1) is coupled via a rotary mechanism of the central stalk subunits to proton translocation.</text>
</comment>
<dbReference type="NCBIfam" id="NF004402">
    <property type="entry name" value="PRK05758.2-2"/>
    <property type="match status" value="1"/>
</dbReference>
<dbReference type="Proteomes" id="UP000175707">
    <property type="component" value="Unassembled WGS sequence"/>
</dbReference>
<comment type="function">
    <text evidence="8">This protein is part of the stalk that links CF(0) to CF(1). It either transmits conformational changes from CF(0) to CF(1) or is implicated in proton conduction.</text>
</comment>
<evidence type="ECO:0000256" key="5">
    <source>
        <dbReference type="ARBA" id="ARBA00023136"/>
    </source>
</evidence>
<dbReference type="EMBL" id="LZYE01000367">
    <property type="protein sequence ID" value="OFC28966.1"/>
    <property type="molecule type" value="Genomic_DNA"/>
</dbReference>
<dbReference type="NCBIfam" id="TIGR01145">
    <property type="entry name" value="ATP_synt_delta"/>
    <property type="match status" value="1"/>
</dbReference>
<reference evidence="11 12" key="1">
    <citation type="submission" date="2016-06" db="EMBL/GenBank/DDBJ databases">
        <title>Gene turnover analysis identifies the evolutionary adaptation of the extremophile Acidithiobacillus caldus.</title>
        <authorList>
            <person name="Zhang X."/>
        </authorList>
    </citation>
    <scope>NUCLEOTIDE SEQUENCE [LARGE SCALE GENOMIC DNA]</scope>
    <source>
        <strain evidence="9 11">DX</strain>
        <strain evidence="10 12">S1</strain>
    </source>
</reference>
<evidence type="ECO:0000313" key="9">
    <source>
        <dbReference type="EMBL" id="OFC28966.1"/>
    </source>
</evidence>
<organism evidence="9 11">
    <name type="scientific">Acidithiobacillus caldus</name>
    <dbReference type="NCBI Taxonomy" id="33059"/>
    <lineage>
        <taxon>Bacteria</taxon>
        <taxon>Pseudomonadati</taxon>
        <taxon>Pseudomonadota</taxon>
        <taxon>Acidithiobacillia</taxon>
        <taxon>Acidithiobacillales</taxon>
        <taxon>Acidithiobacillaceae</taxon>
        <taxon>Acidithiobacillus</taxon>
    </lineage>
</organism>
<comment type="subcellular location">
    <subcellularLocation>
        <location evidence="8">Cell membrane</location>
        <topology evidence="8">Peripheral membrane protein</topology>
    </subcellularLocation>
    <subcellularLocation>
        <location evidence="1">Membrane</location>
    </subcellularLocation>
</comment>
<comment type="caution">
    <text evidence="9">The sequence shown here is derived from an EMBL/GenBank/DDBJ whole genome shotgun (WGS) entry which is preliminary data.</text>
</comment>
<dbReference type="RefSeq" id="WP_004869712.1">
    <property type="nucleotide sequence ID" value="NZ_CP026328.2"/>
</dbReference>
<accession>A0A1E7YIW6</accession>
<dbReference type="HAMAP" id="MF_01416">
    <property type="entry name" value="ATP_synth_delta_bact"/>
    <property type="match status" value="1"/>
</dbReference>
<dbReference type="InterPro" id="IPR020781">
    <property type="entry name" value="ATPase_OSCP/d_CS"/>
</dbReference>
<dbReference type="PRINTS" id="PR00125">
    <property type="entry name" value="ATPASEDELTA"/>
</dbReference>
<evidence type="ECO:0000256" key="2">
    <source>
        <dbReference type="ARBA" id="ARBA00022448"/>
    </source>
</evidence>
<comment type="similarity">
    <text evidence="8">Belongs to the ATPase delta chain family.</text>
</comment>
<keyword evidence="3 8" id="KW-0375">Hydrogen ion transport</keyword>
<keyword evidence="6 8" id="KW-0139">CF(1)</keyword>
<evidence type="ECO:0000313" key="11">
    <source>
        <dbReference type="Proteomes" id="UP000175616"/>
    </source>
</evidence>
<keyword evidence="8" id="KW-1003">Cell membrane</keyword>
<evidence type="ECO:0000256" key="4">
    <source>
        <dbReference type="ARBA" id="ARBA00023065"/>
    </source>
</evidence>
<protein>
    <recommendedName>
        <fullName evidence="8">ATP synthase subunit delta</fullName>
    </recommendedName>
    <alternativeName>
        <fullName evidence="8">ATP synthase F(1) sector subunit delta</fullName>
    </alternativeName>
    <alternativeName>
        <fullName evidence="8">F-type ATPase subunit delta</fullName>
        <shortName evidence="8">F-ATPase subunit delta</shortName>
    </alternativeName>
</protein>
<dbReference type="AlphaFoldDB" id="A0A1E7YIW6"/>
<dbReference type="InterPro" id="IPR026015">
    <property type="entry name" value="ATP_synth_OSCP/delta_N_sf"/>
</dbReference>
<dbReference type="GO" id="GO:0046933">
    <property type="term" value="F:proton-transporting ATP synthase activity, rotational mechanism"/>
    <property type="evidence" value="ECO:0007669"/>
    <property type="project" value="UniProtKB-UniRule"/>
</dbReference>
<evidence type="ECO:0000256" key="7">
    <source>
        <dbReference type="ARBA" id="ARBA00023310"/>
    </source>
</evidence>
<dbReference type="GO" id="GO:0005886">
    <property type="term" value="C:plasma membrane"/>
    <property type="evidence" value="ECO:0007669"/>
    <property type="project" value="UniProtKB-SubCell"/>
</dbReference>
<evidence type="ECO:0000256" key="6">
    <source>
        <dbReference type="ARBA" id="ARBA00023196"/>
    </source>
</evidence>
<dbReference type="Gene3D" id="1.10.520.20">
    <property type="entry name" value="N-terminal domain of the delta subunit of the F1F0-ATP synthase"/>
    <property type="match status" value="1"/>
</dbReference>
<dbReference type="PANTHER" id="PTHR11910">
    <property type="entry name" value="ATP SYNTHASE DELTA CHAIN"/>
    <property type="match status" value="1"/>
</dbReference>
<dbReference type="Proteomes" id="UP000175616">
    <property type="component" value="Unassembled WGS sequence"/>
</dbReference>
<keyword evidence="2 8" id="KW-0813">Transport</keyword>
<dbReference type="GO" id="GO:0045259">
    <property type="term" value="C:proton-transporting ATP synthase complex"/>
    <property type="evidence" value="ECO:0007669"/>
    <property type="project" value="UniProtKB-KW"/>
</dbReference>
<evidence type="ECO:0000256" key="8">
    <source>
        <dbReference type="HAMAP-Rule" id="MF_01416"/>
    </source>
</evidence>
<dbReference type="PROSITE" id="PS00389">
    <property type="entry name" value="ATPASE_DELTA"/>
    <property type="match status" value="1"/>
</dbReference>
<gene>
    <name evidence="8" type="primary">atpH</name>
    <name evidence="9" type="ORF">BAE27_14955</name>
    <name evidence="10" type="ORF">BAE30_06545</name>
</gene>
<keyword evidence="7 8" id="KW-0066">ATP synthesis</keyword>
<evidence type="ECO:0000313" key="10">
    <source>
        <dbReference type="EMBL" id="OFC60954.1"/>
    </source>
</evidence>
<sequence length="179" mass="20075">MADLITIARPYADAIFSVAKANHQETVWAEALSALSAWLADPQARAFLQDPERSEEDKVQFLSSIPVEVDAQAWRRFITLLVENDRWSAAAEIAAHFRAALLADQRRIEVVARSAIPLTDDQKTAVRAALRRRYPDREIELREEVDEDILGGLILQAGDLSIDASVRGQLEQLTQTLRN</sequence>
<dbReference type="InterPro" id="IPR000711">
    <property type="entry name" value="ATPase_OSCP/dsu"/>
</dbReference>
<keyword evidence="5 8" id="KW-0472">Membrane</keyword>
<dbReference type="Pfam" id="PF00213">
    <property type="entry name" value="OSCP"/>
    <property type="match status" value="1"/>
</dbReference>
<dbReference type="EMBL" id="LZYH01000462">
    <property type="protein sequence ID" value="OFC60954.1"/>
    <property type="molecule type" value="Genomic_DNA"/>
</dbReference>
<dbReference type="OMA" id="MVDNIQD"/>